<evidence type="ECO:0000256" key="8">
    <source>
        <dbReference type="ARBA" id="ARBA00023136"/>
    </source>
</evidence>
<feature type="transmembrane region" description="Helical" evidence="9">
    <location>
        <begin position="857"/>
        <end position="874"/>
    </location>
</feature>
<dbReference type="Pfam" id="PF00690">
    <property type="entry name" value="Cation_ATPase_N"/>
    <property type="match status" value="1"/>
</dbReference>
<evidence type="ECO:0000256" key="2">
    <source>
        <dbReference type="ARBA" id="ARBA00005675"/>
    </source>
</evidence>
<name>A0ABW5LKT4_9FLAO</name>
<sequence length="881" mass="97575">MIKNPHSIPVNDIINQLQADHDKGLTTTESQKRLAIYGENDLKHKKKKNSWIILLEQFLDPIIYILGTAMLMAFVFAEWLEGFSVMVVILLTTFIGFFMELQAIRSVEALQRMSQTEANVLRDGNVVRLASRYLVPGDIIQLTQGNVVPADARLIWHQSLAVKESMLTGESDQVEKQLKITPLQTPLTDRTNMLYKGTIVTRGNAKAIITATGDQTAIGQISSLTQEAIQKRTPLERRLNRLSHWLIGLTLIMALLIAISGYIQGKDLVLMIKTGIALAVAAIPEGLPIVATIALAKGMVKLSKKKVIIKKLEAVQTLGETTIICTDKTGTLTENKMTVHKIVFNGKEFDINNWGDTLSQYNLKNNQAFNKIIEVAVLCNNSDTGDTSMNGDSIEIALLNFTKKTGYNSQQIRDQYPEEAEIPFDAEQKIMATLNKINNEYQINVKGALEKVLDSCEYILSKNGIEPLNNRKEWFDKANKIAAEGLRVLAFAYKNTNIKPNMDKLPQELVFLGVIGFIDPPRSDIKEAITTYKNAGINVIMITGDHPDTARKIGEEIGLLSVNDSDQRVIHGKNLVLLDNLTVAEEQEILNAKVFARMIPKQKLDLVDFYQNHHAIVGMIGDGVNDAPALKKADIGIAMGIRGTEAAKEVADVILMDDQFTSTELAIRQGRTIFENIRHFVVYLLSCNLSEIISVAIASITNLPLPLLPLQILFLNLVTDIFPALALGMGKGDPGIMKQPPRDPDIPIITKKLWVSTIIYGISITMCVIGITIYANTVLKLSPEIINNMAFYTLVLAQLLNVFNIPHRSTSFFKNEVTTNPWIWGAIGLSISIMVIAHHTKILQQVLSLVELSSEQFLTVGLFGIGTLILTQIIKRLGGTV</sequence>
<dbReference type="Pfam" id="PF00122">
    <property type="entry name" value="E1-E2_ATPase"/>
    <property type="match status" value="1"/>
</dbReference>
<evidence type="ECO:0000256" key="3">
    <source>
        <dbReference type="ARBA" id="ARBA00022692"/>
    </source>
</evidence>
<comment type="caution">
    <text evidence="11">The sequence shown here is derived from an EMBL/GenBank/DDBJ whole genome shotgun (WGS) entry which is preliminary data.</text>
</comment>
<dbReference type="InterPro" id="IPR006068">
    <property type="entry name" value="ATPase_P-typ_cation-transptr_C"/>
</dbReference>
<dbReference type="SFLD" id="SFLDG00002">
    <property type="entry name" value="C1.7:_P-type_atpase_like"/>
    <property type="match status" value="1"/>
</dbReference>
<keyword evidence="3 9" id="KW-0812">Transmembrane</keyword>
<dbReference type="PRINTS" id="PR00120">
    <property type="entry name" value="HATPASE"/>
</dbReference>
<dbReference type="PRINTS" id="PR00119">
    <property type="entry name" value="CATATPASE"/>
</dbReference>
<feature type="transmembrane region" description="Helical" evidence="9">
    <location>
        <begin position="785"/>
        <end position="805"/>
    </location>
</feature>
<protein>
    <submittedName>
        <fullName evidence="11">Cation-translocating P-type ATPase</fullName>
    </submittedName>
</protein>
<evidence type="ECO:0000313" key="11">
    <source>
        <dbReference type="EMBL" id="MFD2564404.1"/>
    </source>
</evidence>
<gene>
    <name evidence="11" type="ORF">ACFSR1_17110</name>
</gene>
<dbReference type="InterPro" id="IPR023214">
    <property type="entry name" value="HAD_sf"/>
</dbReference>
<feature type="transmembrane region" description="Helical" evidence="9">
    <location>
        <begin position="275"/>
        <end position="296"/>
    </location>
</feature>
<dbReference type="Gene3D" id="2.70.150.10">
    <property type="entry name" value="Calcium-transporting ATPase, cytoplasmic transduction domain A"/>
    <property type="match status" value="1"/>
</dbReference>
<dbReference type="PROSITE" id="PS00154">
    <property type="entry name" value="ATPASE_E1_E2"/>
    <property type="match status" value="1"/>
</dbReference>
<dbReference type="InterPro" id="IPR001757">
    <property type="entry name" value="P_typ_ATPase"/>
</dbReference>
<dbReference type="InterPro" id="IPR004014">
    <property type="entry name" value="ATPase_P-typ_cation-transptr_N"/>
</dbReference>
<dbReference type="InterPro" id="IPR018303">
    <property type="entry name" value="ATPase_P-typ_P_site"/>
</dbReference>
<dbReference type="InterPro" id="IPR059000">
    <property type="entry name" value="ATPase_P-type_domA"/>
</dbReference>
<evidence type="ECO:0000256" key="4">
    <source>
        <dbReference type="ARBA" id="ARBA00022741"/>
    </source>
</evidence>
<dbReference type="InterPro" id="IPR008250">
    <property type="entry name" value="ATPase_P-typ_transduc_dom_A_sf"/>
</dbReference>
<keyword evidence="8 9" id="KW-0472">Membrane</keyword>
<dbReference type="SFLD" id="SFLDS00003">
    <property type="entry name" value="Haloacid_Dehalogenase"/>
    <property type="match status" value="1"/>
</dbReference>
<dbReference type="EMBL" id="JBHULE010000019">
    <property type="protein sequence ID" value="MFD2564404.1"/>
    <property type="molecule type" value="Genomic_DNA"/>
</dbReference>
<evidence type="ECO:0000256" key="9">
    <source>
        <dbReference type="SAM" id="Phobius"/>
    </source>
</evidence>
<dbReference type="SUPFAM" id="SSF81660">
    <property type="entry name" value="Metal cation-transporting ATPase, ATP-binding domain N"/>
    <property type="match status" value="1"/>
</dbReference>
<keyword evidence="4" id="KW-0547">Nucleotide-binding</keyword>
<dbReference type="Gene3D" id="1.20.1110.10">
    <property type="entry name" value="Calcium-transporting ATPase, transmembrane domain"/>
    <property type="match status" value="1"/>
</dbReference>
<feature type="transmembrane region" description="Helical" evidence="9">
    <location>
        <begin position="242"/>
        <end position="263"/>
    </location>
</feature>
<dbReference type="InterPro" id="IPR044492">
    <property type="entry name" value="P_typ_ATPase_HD_dom"/>
</dbReference>
<dbReference type="PANTHER" id="PTHR43294">
    <property type="entry name" value="SODIUM/POTASSIUM-TRANSPORTING ATPASE SUBUNIT ALPHA"/>
    <property type="match status" value="1"/>
</dbReference>
<proteinExistence type="inferred from homology"/>
<dbReference type="SUPFAM" id="SSF56784">
    <property type="entry name" value="HAD-like"/>
    <property type="match status" value="1"/>
</dbReference>
<dbReference type="SMART" id="SM00831">
    <property type="entry name" value="Cation_ATPase_N"/>
    <property type="match status" value="1"/>
</dbReference>
<reference evidence="12" key="1">
    <citation type="journal article" date="2019" name="Int. J. Syst. Evol. Microbiol.">
        <title>The Global Catalogue of Microorganisms (GCM) 10K type strain sequencing project: providing services to taxonomists for standard genome sequencing and annotation.</title>
        <authorList>
            <consortium name="The Broad Institute Genomics Platform"/>
            <consortium name="The Broad Institute Genome Sequencing Center for Infectious Disease"/>
            <person name="Wu L."/>
            <person name="Ma J."/>
        </authorList>
    </citation>
    <scope>NUCLEOTIDE SEQUENCE [LARGE SCALE GENOMIC DNA]</scope>
    <source>
        <strain evidence="12">KCTC 52274</strain>
    </source>
</reference>
<dbReference type="InterPro" id="IPR050510">
    <property type="entry name" value="Cation_transp_ATPase_P-type"/>
</dbReference>
<dbReference type="InterPro" id="IPR036412">
    <property type="entry name" value="HAD-like_sf"/>
</dbReference>
<accession>A0ABW5LKT4</accession>
<feature type="transmembrane region" description="Helical" evidence="9">
    <location>
        <begin position="712"/>
        <end position="732"/>
    </location>
</feature>
<dbReference type="Pfam" id="PF13246">
    <property type="entry name" value="Cation_ATPase"/>
    <property type="match status" value="1"/>
</dbReference>
<keyword evidence="6" id="KW-1278">Translocase</keyword>
<dbReference type="SFLD" id="SFLDF00027">
    <property type="entry name" value="p-type_atpase"/>
    <property type="match status" value="1"/>
</dbReference>
<feature type="transmembrane region" description="Helical" evidence="9">
    <location>
        <begin position="817"/>
        <end position="837"/>
    </location>
</feature>
<dbReference type="InterPro" id="IPR023298">
    <property type="entry name" value="ATPase_P-typ_TM_dom_sf"/>
</dbReference>
<evidence type="ECO:0000256" key="6">
    <source>
        <dbReference type="ARBA" id="ARBA00022967"/>
    </source>
</evidence>
<keyword evidence="12" id="KW-1185">Reference proteome</keyword>
<dbReference type="Pfam" id="PF00689">
    <property type="entry name" value="Cation_ATPase_C"/>
    <property type="match status" value="1"/>
</dbReference>
<evidence type="ECO:0000256" key="7">
    <source>
        <dbReference type="ARBA" id="ARBA00022989"/>
    </source>
</evidence>
<dbReference type="PANTHER" id="PTHR43294:SF20">
    <property type="entry name" value="P-TYPE ATPASE"/>
    <property type="match status" value="1"/>
</dbReference>
<dbReference type="InterPro" id="IPR023299">
    <property type="entry name" value="ATPase_P-typ_cyto_dom_N"/>
</dbReference>
<evidence type="ECO:0000259" key="10">
    <source>
        <dbReference type="SMART" id="SM00831"/>
    </source>
</evidence>
<feature type="transmembrane region" description="Helical" evidence="9">
    <location>
        <begin position="83"/>
        <end position="104"/>
    </location>
</feature>
<dbReference type="Gene3D" id="3.40.1110.10">
    <property type="entry name" value="Calcium-transporting ATPase, cytoplasmic domain N"/>
    <property type="match status" value="1"/>
</dbReference>
<dbReference type="SUPFAM" id="SSF81653">
    <property type="entry name" value="Calcium ATPase, transduction domain A"/>
    <property type="match status" value="1"/>
</dbReference>
<feature type="transmembrane region" description="Helical" evidence="9">
    <location>
        <begin position="51"/>
        <end position="77"/>
    </location>
</feature>
<evidence type="ECO:0000256" key="1">
    <source>
        <dbReference type="ARBA" id="ARBA00004141"/>
    </source>
</evidence>
<dbReference type="SUPFAM" id="SSF81665">
    <property type="entry name" value="Calcium ATPase, transmembrane domain M"/>
    <property type="match status" value="1"/>
</dbReference>
<dbReference type="Proteomes" id="UP001597319">
    <property type="component" value="Unassembled WGS sequence"/>
</dbReference>
<dbReference type="NCBIfam" id="TIGR01494">
    <property type="entry name" value="ATPase_P-type"/>
    <property type="match status" value="2"/>
</dbReference>
<evidence type="ECO:0000256" key="5">
    <source>
        <dbReference type="ARBA" id="ARBA00022840"/>
    </source>
</evidence>
<dbReference type="Gene3D" id="3.40.50.1000">
    <property type="entry name" value="HAD superfamily/HAD-like"/>
    <property type="match status" value="1"/>
</dbReference>
<feature type="transmembrane region" description="Helical" evidence="9">
    <location>
        <begin position="753"/>
        <end position="773"/>
    </location>
</feature>
<evidence type="ECO:0000313" key="12">
    <source>
        <dbReference type="Proteomes" id="UP001597319"/>
    </source>
</evidence>
<keyword evidence="7 9" id="KW-1133">Transmembrane helix</keyword>
<comment type="subcellular location">
    <subcellularLocation>
        <location evidence="1">Membrane</location>
        <topology evidence="1">Multi-pass membrane protein</topology>
    </subcellularLocation>
</comment>
<comment type="similarity">
    <text evidence="2">Belongs to the cation transport ATPase (P-type) (TC 3.A.3) family. Type IIA subfamily.</text>
</comment>
<organism evidence="11 12">
    <name type="scientific">Aquimarina rubra</name>
    <dbReference type="NCBI Taxonomy" id="1920033"/>
    <lineage>
        <taxon>Bacteria</taxon>
        <taxon>Pseudomonadati</taxon>
        <taxon>Bacteroidota</taxon>
        <taxon>Flavobacteriia</taxon>
        <taxon>Flavobacteriales</taxon>
        <taxon>Flavobacteriaceae</taxon>
        <taxon>Aquimarina</taxon>
    </lineage>
</organism>
<feature type="domain" description="Cation-transporting P-type ATPase N-terminal" evidence="10">
    <location>
        <begin position="4"/>
        <end position="78"/>
    </location>
</feature>
<keyword evidence="5" id="KW-0067">ATP-binding</keyword>
<dbReference type="RefSeq" id="WP_378294236.1">
    <property type="nucleotide sequence ID" value="NZ_JBHULE010000019.1"/>
</dbReference>
<feature type="transmembrane region" description="Helical" evidence="9">
    <location>
        <begin position="680"/>
        <end position="700"/>
    </location>
</feature>